<dbReference type="GO" id="GO:0016787">
    <property type="term" value="F:hydrolase activity"/>
    <property type="evidence" value="ECO:0007669"/>
    <property type="project" value="UniProtKB-KW"/>
</dbReference>
<dbReference type="EMBL" id="JBHSGN010000064">
    <property type="protein sequence ID" value="MFC4673924.1"/>
    <property type="molecule type" value="Genomic_DNA"/>
</dbReference>
<dbReference type="PANTHER" id="PTHR42988">
    <property type="entry name" value="PHOSPHOHYDROLASE"/>
    <property type="match status" value="1"/>
</dbReference>
<evidence type="ECO:0000313" key="6">
    <source>
        <dbReference type="EMBL" id="MFC4673924.1"/>
    </source>
</evidence>
<reference evidence="7" key="1">
    <citation type="journal article" date="2019" name="Int. J. Syst. Evol. Microbiol.">
        <title>The Global Catalogue of Microorganisms (GCM) 10K type strain sequencing project: providing services to taxonomists for standard genome sequencing and annotation.</title>
        <authorList>
            <consortium name="The Broad Institute Genomics Platform"/>
            <consortium name="The Broad Institute Genome Sequencing Center for Infectious Disease"/>
            <person name="Wu L."/>
            <person name="Ma J."/>
        </authorList>
    </citation>
    <scope>NUCLEOTIDE SEQUENCE [LARGE SCALE GENOMIC DNA]</scope>
    <source>
        <strain evidence="7">CCUG 66188</strain>
    </source>
</reference>
<comment type="similarity">
    <text evidence="4">Belongs to the cyclic nucleotide phosphodiesterase class-III family.</text>
</comment>
<dbReference type="SUPFAM" id="SSF56300">
    <property type="entry name" value="Metallo-dependent phosphatases"/>
    <property type="match status" value="1"/>
</dbReference>
<dbReference type="Gene3D" id="3.60.21.10">
    <property type="match status" value="1"/>
</dbReference>
<organism evidence="6 7">
    <name type="scientific">Dysgonomonas termitidis</name>
    <dbReference type="NCBI Taxonomy" id="1516126"/>
    <lineage>
        <taxon>Bacteria</taxon>
        <taxon>Pseudomonadati</taxon>
        <taxon>Bacteroidota</taxon>
        <taxon>Bacteroidia</taxon>
        <taxon>Bacteroidales</taxon>
        <taxon>Dysgonomonadaceae</taxon>
        <taxon>Dysgonomonas</taxon>
    </lineage>
</organism>
<keyword evidence="3" id="KW-0408">Iron</keyword>
<dbReference type="InterPro" id="IPR004843">
    <property type="entry name" value="Calcineurin-like_PHP"/>
</dbReference>
<evidence type="ECO:0000256" key="1">
    <source>
        <dbReference type="ARBA" id="ARBA00022723"/>
    </source>
</evidence>
<evidence type="ECO:0000313" key="7">
    <source>
        <dbReference type="Proteomes" id="UP001596023"/>
    </source>
</evidence>
<dbReference type="InterPro" id="IPR050884">
    <property type="entry name" value="CNP_phosphodiesterase-III"/>
</dbReference>
<dbReference type="Proteomes" id="UP001596023">
    <property type="component" value="Unassembled WGS sequence"/>
</dbReference>
<evidence type="ECO:0000256" key="2">
    <source>
        <dbReference type="ARBA" id="ARBA00022801"/>
    </source>
</evidence>
<sequence>MSKNEFNILWIDDDWANPDSLGYQNLSLVKGALEDRNKNIRFEIEANIVRGFIAIQNLDSGKIRFDLIIIDLNFGEMNEGIWSDLVTMILNKKNQFAIYTYHRNKYNDDLAEVRKKCRDYLIDIYDKSDSERFIDEIIQISEFTPITFVHLSDFHYDSTIENSRKKNQEMLFDNLIEFISEEHKNTPIDFFIFSGDFAAKNPLLESKQVATLLRKIISVTNNDLNKLLLVPGNHDVNWNDFEKGVLAEEPGLPSKMLYEEIFGDSKDFFNKLSGHSDMGLDTKNLDSLCFSKKYKNGQINILGLNSVSLDPKLKGCGSISEKVIKYIKNKWREDSALNEFRIATFHHNVLPSFSENDLDENQGITNAGKIIELLTNQGCDLLLNGHCHFSGLYNFSFSSLNHSGYSEIKQLTTLSTGTTGGYAPQYDRARSFNIIRIYPTTDRYRKSLKITPVIYDSTMNKWIKCNELQTEISKSQDSTIN</sequence>
<dbReference type="EC" id="3.1.-.-" evidence="6"/>
<dbReference type="InterPro" id="IPR029052">
    <property type="entry name" value="Metallo-depent_PP-like"/>
</dbReference>
<protein>
    <submittedName>
        <fullName evidence="6">Metallophosphoesterase family protein</fullName>
        <ecNumber evidence="6">3.1.-.-</ecNumber>
    </submittedName>
</protein>
<dbReference type="PANTHER" id="PTHR42988:SF2">
    <property type="entry name" value="CYCLIC NUCLEOTIDE PHOSPHODIESTERASE CBUA0032-RELATED"/>
    <property type="match status" value="1"/>
</dbReference>
<accession>A0ABV9KVP8</accession>
<keyword evidence="2 6" id="KW-0378">Hydrolase</keyword>
<evidence type="ECO:0000256" key="3">
    <source>
        <dbReference type="ARBA" id="ARBA00023004"/>
    </source>
</evidence>
<comment type="caution">
    <text evidence="6">The sequence shown here is derived from an EMBL/GenBank/DDBJ whole genome shotgun (WGS) entry which is preliminary data.</text>
</comment>
<dbReference type="Pfam" id="PF00149">
    <property type="entry name" value="Metallophos"/>
    <property type="match status" value="1"/>
</dbReference>
<dbReference type="RefSeq" id="WP_379995690.1">
    <property type="nucleotide sequence ID" value="NZ_JBHSGN010000064.1"/>
</dbReference>
<name>A0ABV9KVP8_9BACT</name>
<keyword evidence="7" id="KW-1185">Reference proteome</keyword>
<evidence type="ECO:0000256" key="4">
    <source>
        <dbReference type="ARBA" id="ARBA00025742"/>
    </source>
</evidence>
<proteinExistence type="inferred from homology"/>
<feature type="domain" description="Calcineurin-like phosphoesterase" evidence="5">
    <location>
        <begin position="147"/>
        <end position="388"/>
    </location>
</feature>
<evidence type="ECO:0000259" key="5">
    <source>
        <dbReference type="Pfam" id="PF00149"/>
    </source>
</evidence>
<keyword evidence="1" id="KW-0479">Metal-binding</keyword>
<gene>
    <name evidence="6" type="ORF">ACFO6W_09485</name>
</gene>